<dbReference type="InterPro" id="IPR029058">
    <property type="entry name" value="AB_hydrolase_fold"/>
</dbReference>
<dbReference type="Gene3D" id="3.40.50.1820">
    <property type="entry name" value="alpha/beta hydrolase"/>
    <property type="match status" value="1"/>
</dbReference>
<dbReference type="Pfam" id="PF00561">
    <property type="entry name" value="Abhydrolase_1"/>
    <property type="match status" value="1"/>
</dbReference>
<evidence type="ECO:0000256" key="1">
    <source>
        <dbReference type="ARBA" id="ARBA00010088"/>
    </source>
</evidence>
<proteinExistence type="inferred from homology"/>
<dbReference type="PRINTS" id="PR00793">
    <property type="entry name" value="PROAMNOPTASE"/>
</dbReference>
<evidence type="ECO:0000259" key="4">
    <source>
        <dbReference type="Pfam" id="PF00561"/>
    </source>
</evidence>
<dbReference type="InterPro" id="IPR000073">
    <property type="entry name" value="AB_hydrolase_1"/>
</dbReference>
<keyword evidence="2" id="KW-0378">Hydrolase</keyword>
<feature type="region of interest" description="Disordered" evidence="3">
    <location>
        <begin position="100"/>
        <end position="121"/>
    </location>
</feature>
<dbReference type="STRING" id="1089455.MOPEL_135_00880"/>
<dbReference type="Proteomes" id="UP000004367">
    <property type="component" value="Unassembled WGS sequence"/>
</dbReference>
<evidence type="ECO:0000256" key="2">
    <source>
        <dbReference type="ARBA" id="ARBA00022801"/>
    </source>
</evidence>
<evidence type="ECO:0000256" key="3">
    <source>
        <dbReference type="SAM" id="MobiDB-lite"/>
    </source>
</evidence>
<dbReference type="EMBL" id="BAFE01000094">
    <property type="protein sequence ID" value="GAB49850.1"/>
    <property type="molecule type" value="Genomic_DNA"/>
</dbReference>
<reference evidence="5 6" key="1">
    <citation type="submission" date="2012-02" db="EMBL/GenBank/DDBJ databases">
        <title>Whole genome shotgun sequence of Mobilicoccus pelagius NBRC 104925.</title>
        <authorList>
            <person name="Yoshida Y."/>
            <person name="Hosoyama A."/>
            <person name="Tsuchikane K."/>
            <person name="Katsumata H."/>
            <person name="Yamazaki S."/>
            <person name="Fujita N."/>
        </authorList>
    </citation>
    <scope>NUCLEOTIDE SEQUENCE [LARGE SCALE GENOMIC DNA]</scope>
    <source>
        <strain evidence="5 6">NBRC 104925</strain>
    </source>
</reference>
<dbReference type="eggNOG" id="COG0596">
    <property type="taxonomic scope" value="Bacteria"/>
</dbReference>
<gene>
    <name evidence="5" type="primary">pip</name>
    <name evidence="5" type="ORF">MOPEL_135_00880</name>
</gene>
<keyword evidence="6" id="KW-1185">Reference proteome</keyword>
<protein>
    <submittedName>
        <fullName evidence="5">Proline iminopeptidase</fullName>
    </submittedName>
</protein>
<evidence type="ECO:0000313" key="6">
    <source>
        <dbReference type="Proteomes" id="UP000004367"/>
    </source>
</evidence>
<organism evidence="5 6">
    <name type="scientific">Mobilicoccus pelagius NBRC 104925</name>
    <dbReference type="NCBI Taxonomy" id="1089455"/>
    <lineage>
        <taxon>Bacteria</taxon>
        <taxon>Bacillati</taxon>
        <taxon>Actinomycetota</taxon>
        <taxon>Actinomycetes</taxon>
        <taxon>Micrococcales</taxon>
        <taxon>Dermatophilaceae</taxon>
        <taxon>Mobilicoccus</taxon>
    </lineage>
</organism>
<dbReference type="AlphaFoldDB" id="H5UVU2"/>
<comment type="similarity">
    <text evidence="1">Belongs to the peptidase S33 family.</text>
</comment>
<dbReference type="PANTHER" id="PTHR43248:SF2">
    <property type="entry name" value="PROLYL AMINOPEPTIDASE"/>
    <property type="match status" value="1"/>
</dbReference>
<sequence>MESRRCAYGGEVTDYLSTPGLRTRDHEIEVPLVHGDDSRGTITVYAREIAAPDGLDRPFLVYLQGGPGHEAFRPAGPSTPPWLERALGEYRVLMLDQRGTGRSTPFDERALTTDGRPGGTPRSAAEVAEYLTHLRADAIVEDAELLRAHLGVERWSLLGQSFGGFTALRYLSTHRDHLDAAYFTGGLPPVGRGIDDVYARTYDQLRRKSEAFYARRPGTRDRMRQALEACAAGEVVLPGGDVVSPRRLRSLGMLLGGSGGHDTLAHLLEFDVTSAAFRHDLATLLPFDGRNPLYAVVHESSYSDGGRSAWAADRLLPEDFVADETLLTGEHVSRAFFEENSELAPYAEVADLVAEVEWPRLYDADVLRSVDVPCAAAIYADDAYVFRAYSEETAALIPTMRPWITNEYEHNGLRAGGGAVLDRLIRLAHDR</sequence>
<dbReference type="GO" id="GO:0004177">
    <property type="term" value="F:aminopeptidase activity"/>
    <property type="evidence" value="ECO:0007669"/>
    <property type="project" value="UniProtKB-EC"/>
</dbReference>
<dbReference type="GO" id="GO:0006508">
    <property type="term" value="P:proteolysis"/>
    <property type="evidence" value="ECO:0007669"/>
    <property type="project" value="InterPro"/>
</dbReference>
<feature type="domain" description="AB hydrolase-1" evidence="4">
    <location>
        <begin position="60"/>
        <end position="189"/>
    </location>
</feature>
<accession>H5UVU2</accession>
<dbReference type="PANTHER" id="PTHR43248">
    <property type="entry name" value="2-SUCCINYL-6-HYDROXY-2,4-CYCLOHEXADIENE-1-CARBOXYLATE SYNTHASE"/>
    <property type="match status" value="1"/>
</dbReference>
<evidence type="ECO:0000313" key="5">
    <source>
        <dbReference type="EMBL" id="GAB49850.1"/>
    </source>
</evidence>
<dbReference type="SUPFAM" id="SSF53474">
    <property type="entry name" value="alpha/beta-Hydrolases"/>
    <property type="match status" value="1"/>
</dbReference>
<comment type="caution">
    <text evidence="5">The sequence shown here is derived from an EMBL/GenBank/DDBJ whole genome shotgun (WGS) entry which is preliminary data.</text>
</comment>
<dbReference type="InterPro" id="IPR002410">
    <property type="entry name" value="Peptidase_S33"/>
</dbReference>
<name>H5UVU2_9MICO</name>
<dbReference type="InterPro" id="IPR051601">
    <property type="entry name" value="Serine_prot/Carboxylest_S33"/>
</dbReference>